<protein>
    <submittedName>
        <fullName evidence="2">Uncharacterized protein</fullName>
    </submittedName>
</protein>
<keyword evidence="2" id="KW-0614">Plasmid</keyword>
<reference evidence="2" key="1">
    <citation type="submission" date="2024-06" db="EMBL/GenBank/DDBJ databases">
        <title>Prevalence and characterization of methicillin-resistant Macrococcus spp. in food producing animals and meat in Switzerland in 2019.</title>
        <authorList>
            <person name="Keller J.E."/>
            <person name="Schwendener S."/>
            <person name="Neuenschwander J."/>
            <person name="Overesch G."/>
            <person name="Perreten V."/>
        </authorList>
    </citation>
    <scope>NUCLEOTIDE SEQUENCE</scope>
    <source>
        <strain evidence="2">19Msa1099</strain>
        <plasmid evidence="2">p19Msa1047_11</plasmid>
    </source>
</reference>
<feature type="region of interest" description="Disordered" evidence="1">
    <location>
        <begin position="136"/>
        <end position="159"/>
    </location>
</feature>
<dbReference type="EMBL" id="CP079956">
    <property type="protein sequence ID" value="QYA34054.1"/>
    <property type="molecule type" value="Genomic_DNA"/>
</dbReference>
<dbReference type="AlphaFoldDB" id="A0AAT9P9F9"/>
<proteinExistence type="predicted"/>
<sequence length="159" mass="18909">MDELENDIERLKKIIENLLERTKYYSATEFNCNEVPVGTFFKFRQSEGKELFHYQADTLYKIARRIDHLDKESNTAQSFRKEVTAFKQRWILKEIKRKGNISRINYHTLKKFRSKNSMNSYSINTLITHAENIQKVSNTHTNTPEKGKDDVNGQRKFIE</sequence>
<evidence type="ECO:0000313" key="2">
    <source>
        <dbReference type="EMBL" id="QYA34054.1"/>
    </source>
</evidence>
<geneLocation type="plasmid" evidence="2">
    <name>p19Msa1047_11</name>
</geneLocation>
<name>A0AAT9P9F9_9STAP</name>
<gene>
    <name evidence="2" type="ORF">KYI10_11690</name>
</gene>
<evidence type="ECO:0000256" key="1">
    <source>
        <dbReference type="SAM" id="MobiDB-lite"/>
    </source>
</evidence>
<organism evidence="2">
    <name type="scientific">Macrococcus psychrotolerans</name>
    <dbReference type="NCBI Taxonomy" id="3039389"/>
    <lineage>
        <taxon>Bacteria</taxon>
        <taxon>Bacillati</taxon>
        <taxon>Bacillota</taxon>
        <taxon>Bacilli</taxon>
        <taxon>Bacillales</taxon>
        <taxon>Staphylococcaceae</taxon>
        <taxon>Macrococcus</taxon>
    </lineage>
</organism>
<feature type="compositionally biased region" description="Basic and acidic residues" evidence="1">
    <location>
        <begin position="143"/>
        <end position="159"/>
    </location>
</feature>
<accession>A0AAT9P9F9</accession>